<feature type="transmembrane region" description="Helical" evidence="1">
    <location>
        <begin position="7"/>
        <end position="26"/>
    </location>
</feature>
<reference evidence="2 3" key="1">
    <citation type="submission" date="2023-10" db="EMBL/GenBank/DDBJ databases">
        <title>Novel methanotroph of the genus Methylocapsa from a subarctic wetland.</title>
        <authorList>
            <person name="Belova S.E."/>
            <person name="Oshkin I.Y."/>
            <person name="Miroshnikov K."/>
            <person name="Dedysh S.N."/>
        </authorList>
    </citation>
    <scope>NUCLEOTIDE SEQUENCE [LARGE SCALE GENOMIC DNA]</scope>
    <source>
        <strain evidence="2 3">RX1</strain>
    </source>
</reference>
<feature type="transmembrane region" description="Helical" evidence="1">
    <location>
        <begin position="221"/>
        <end position="245"/>
    </location>
</feature>
<sequence>MKNILQFAGRNGALVVIGGVVLGFGVPELSDLARPYLAFAIFVFTFGSFLKFDPNSFRVETAHARRTLLMLAWATFGVPLAVFSLIVLFKPSPGLAQGLIFWALVPTSPACVPFAAILGLNTTIALLATIAATAATPFYLPPLAAAMGGYQLAFDPLDVSLRLVIIVGGAFLAAVTVKRFAARFVRENPEAMTGVAVLALFLAGLGSMRGMNANFAAQPRLVLELILLSFALLLGFQFLGALLFWRSGRTPALTAGLISGTRTITLAWVVLGNDIAPLADMFLASAMVAKYAAPALTKWLIARLNGVELPKIQAAAPKG</sequence>
<feature type="transmembrane region" description="Helical" evidence="1">
    <location>
        <begin position="159"/>
        <end position="177"/>
    </location>
</feature>
<keyword evidence="1" id="KW-0812">Transmembrane</keyword>
<gene>
    <name evidence="2" type="ORF">RZS28_18280</name>
</gene>
<keyword evidence="3" id="KW-1185">Reference proteome</keyword>
<keyword evidence="1" id="KW-1133">Transmembrane helix</keyword>
<dbReference type="Gene3D" id="1.20.1530.20">
    <property type="match status" value="1"/>
</dbReference>
<evidence type="ECO:0000256" key="1">
    <source>
        <dbReference type="SAM" id="Phobius"/>
    </source>
</evidence>
<feature type="transmembrane region" description="Helical" evidence="1">
    <location>
        <begin position="189"/>
        <end position="209"/>
    </location>
</feature>
<protein>
    <recommendedName>
        <fullName evidence="4">Bile acid:sodium symporter</fullName>
    </recommendedName>
</protein>
<evidence type="ECO:0000313" key="3">
    <source>
        <dbReference type="Proteomes" id="UP001626536"/>
    </source>
</evidence>
<organism evidence="2 3">
    <name type="scientific">Methylocapsa polymorpha</name>
    <dbReference type="NCBI Taxonomy" id="3080828"/>
    <lineage>
        <taxon>Bacteria</taxon>
        <taxon>Pseudomonadati</taxon>
        <taxon>Pseudomonadota</taxon>
        <taxon>Alphaproteobacteria</taxon>
        <taxon>Hyphomicrobiales</taxon>
        <taxon>Beijerinckiaceae</taxon>
        <taxon>Methylocapsa</taxon>
    </lineage>
</organism>
<dbReference type="Proteomes" id="UP001626536">
    <property type="component" value="Chromosome"/>
</dbReference>
<dbReference type="InterPro" id="IPR038770">
    <property type="entry name" value="Na+/solute_symporter_sf"/>
</dbReference>
<feature type="transmembrane region" description="Helical" evidence="1">
    <location>
        <begin position="32"/>
        <end position="50"/>
    </location>
</feature>
<feature type="transmembrane region" description="Helical" evidence="1">
    <location>
        <begin position="71"/>
        <end position="89"/>
    </location>
</feature>
<evidence type="ECO:0008006" key="4">
    <source>
        <dbReference type="Google" id="ProtNLM"/>
    </source>
</evidence>
<feature type="transmembrane region" description="Helical" evidence="1">
    <location>
        <begin position="95"/>
        <end position="117"/>
    </location>
</feature>
<dbReference type="EMBL" id="CP136862">
    <property type="protein sequence ID" value="WOJ89700.1"/>
    <property type="molecule type" value="Genomic_DNA"/>
</dbReference>
<proteinExistence type="predicted"/>
<keyword evidence="1" id="KW-0472">Membrane</keyword>
<dbReference type="RefSeq" id="WP_407339143.1">
    <property type="nucleotide sequence ID" value="NZ_CP136862.1"/>
</dbReference>
<name>A0ABZ0HTP1_9HYPH</name>
<evidence type="ECO:0000313" key="2">
    <source>
        <dbReference type="EMBL" id="WOJ89700.1"/>
    </source>
</evidence>
<accession>A0ABZ0HTP1</accession>
<feature type="transmembrane region" description="Helical" evidence="1">
    <location>
        <begin position="124"/>
        <end position="147"/>
    </location>
</feature>